<feature type="domain" description="C2H2-type" evidence="3">
    <location>
        <begin position="148"/>
        <end position="176"/>
    </location>
</feature>
<keyword evidence="1 2" id="KW-0129">CBS domain</keyword>
<dbReference type="Pfam" id="PF00571">
    <property type="entry name" value="CBS"/>
    <property type="match status" value="2"/>
</dbReference>
<evidence type="ECO:0000256" key="2">
    <source>
        <dbReference type="PROSITE-ProRule" id="PRU00703"/>
    </source>
</evidence>
<reference evidence="5 6" key="1">
    <citation type="journal article" date="2014" name="PLoS ONE">
        <title>Genome Sequence of Candidatus Nitrososphaera evergladensis from Group I.1b Enriched from Everglades Soil Reveals Novel Genomic Features of the Ammonia-Oxidizing Archaea.</title>
        <authorList>
            <person name="Zhalnina K.V."/>
            <person name="Dias R."/>
            <person name="Leonard M.T."/>
            <person name="Dorr de Quadros P."/>
            <person name="Camargo F.A."/>
            <person name="Drew J.C."/>
            <person name="Farmerie W.G."/>
            <person name="Daroub S.H."/>
            <person name="Triplett E.W."/>
        </authorList>
    </citation>
    <scope>NUCLEOTIDE SEQUENCE [LARGE SCALE GENOMIC DNA]</scope>
    <source>
        <strain evidence="5 6">SR1</strain>
    </source>
</reference>
<dbReference type="PROSITE" id="PS00028">
    <property type="entry name" value="ZINC_FINGER_C2H2_1"/>
    <property type="match status" value="1"/>
</dbReference>
<dbReference type="Proteomes" id="UP000028194">
    <property type="component" value="Chromosome"/>
</dbReference>
<dbReference type="InterPro" id="IPR013087">
    <property type="entry name" value="Znf_C2H2_type"/>
</dbReference>
<dbReference type="EMBL" id="CP007174">
    <property type="protein sequence ID" value="AIF82971.1"/>
    <property type="molecule type" value="Genomic_DNA"/>
</dbReference>
<name>A0A075MN63_9ARCH</name>
<dbReference type="PROSITE" id="PS51371">
    <property type="entry name" value="CBS"/>
    <property type="match status" value="2"/>
</dbReference>
<dbReference type="eggNOG" id="arCOG00606">
    <property type="taxonomic scope" value="Archaea"/>
</dbReference>
<dbReference type="PANTHER" id="PTHR43080:SF2">
    <property type="entry name" value="CBS DOMAIN-CONTAINING PROTEIN"/>
    <property type="match status" value="1"/>
</dbReference>
<dbReference type="Gene3D" id="3.10.580.10">
    <property type="entry name" value="CBS-domain"/>
    <property type="match status" value="1"/>
</dbReference>
<dbReference type="RefSeq" id="WP_148699834.1">
    <property type="nucleotide sequence ID" value="NZ_CP007174.1"/>
</dbReference>
<dbReference type="OrthoDB" id="65817at2157"/>
<dbReference type="KEGG" id="nev:NTE_00895"/>
<evidence type="ECO:0000313" key="6">
    <source>
        <dbReference type="Proteomes" id="UP000028194"/>
    </source>
</evidence>
<dbReference type="HOGENOM" id="CLU_040681_12_0_2"/>
<dbReference type="InterPro" id="IPR051257">
    <property type="entry name" value="Diverse_CBS-Domain"/>
</dbReference>
<evidence type="ECO:0000259" key="4">
    <source>
        <dbReference type="PROSITE" id="PS51371"/>
    </source>
</evidence>
<dbReference type="InterPro" id="IPR000644">
    <property type="entry name" value="CBS_dom"/>
</dbReference>
<feature type="domain" description="CBS" evidence="4">
    <location>
        <begin position="80"/>
        <end position="136"/>
    </location>
</feature>
<dbReference type="PANTHER" id="PTHR43080">
    <property type="entry name" value="CBS DOMAIN-CONTAINING PROTEIN CBSX3, MITOCHONDRIAL"/>
    <property type="match status" value="1"/>
</dbReference>
<organism evidence="5 6">
    <name type="scientific">Candidatus Nitrososphaera evergladensis SR1</name>
    <dbReference type="NCBI Taxonomy" id="1459636"/>
    <lineage>
        <taxon>Archaea</taxon>
        <taxon>Nitrososphaerota</taxon>
        <taxon>Nitrososphaeria</taxon>
        <taxon>Nitrososphaerales</taxon>
        <taxon>Nitrososphaeraceae</taxon>
        <taxon>Nitrososphaera</taxon>
    </lineage>
</organism>
<dbReference type="AlphaFoldDB" id="A0A075MN63"/>
<sequence length="184" mass="19815">MQADLERKVGELATPEILVMDELSTVAQAAKAMKKKDSSSVFVSRGSTKDLVGIITERDILYRVVAENMGPFKTTLKEVMSAPLIIIDYSATVLEAILLMRKEGIRRLPVRRDGGIVGVVTLLSITGNIPSKSVEAGQVETSLGSSGIACPYCGSGFESKKDLSKHIDRLHIGSGLLEGDLRQI</sequence>
<gene>
    <name evidence="5" type="ORF">NTE_00895</name>
</gene>
<evidence type="ECO:0000313" key="5">
    <source>
        <dbReference type="EMBL" id="AIF82971.1"/>
    </source>
</evidence>
<feature type="domain" description="CBS" evidence="4">
    <location>
        <begin position="13"/>
        <end position="72"/>
    </location>
</feature>
<accession>A0A075MN63</accession>
<dbReference type="STRING" id="1459636.NTE_00895"/>
<evidence type="ECO:0000259" key="3">
    <source>
        <dbReference type="PROSITE" id="PS50157"/>
    </source>
</evidence>
<protein>
    <submittedName>
        <fullName evidence="5">Putative signal-transduction protein containing cAMP-binding and CBS domains</fullName>
    </submittedName>
</protein>
<dbReference type="PROSITE" id="PS50157">
    <property type="entry name" value="ZINC_FINGER_C2H2_2"/>
    <property type="match status" value="1"/>
</dbReference>
<dbReference type="GeneID" id="41596735"/>
<evidence type="ECO:0000256" key="1">
    <source>
        <dbReference type="ARBA" id="ARBA00023122"/>
    </source>
</evidence>
<dbReference type="SUPFAM" id="SSF54631">
    <property type="entry name" value="CBS-domain pair"/>
    <property type="match status" value="1"/>
</dbReference>
<dbReference type="eggNOG" id="arCOG10404">
    <property type="taxonomic scope" value="Archaea"/>
</dbReference>
<proteinExistence type="predicted"/>
<keyword evidence="6" id="KW-1185">Reference proteome</keyword>
<dbReference type="InterPro" id="IPR046342">
    <property type="entry name" value="CBS_dom_sf"/>
</dbReference>
<dbReference type="SMART" id="SM00116">
    <property type="entry name" value="CBS"/>
    <property type="match status" value="2"/>
</dbReference>